<name>A0A0E0BHZ8_9ORYZ</name>
<feature type="transmembrane region" description="Helical" evidence="1">
    <location>
        <begin position="62"/>
        <end position="80"/>
    </location>
</feature>
<dbReference type="HOGENOM" id="CLU_2227328_0_0_1"/>
<keyword evidence="1" id="KW-1133">Transmembrane helix</keyword>
<keyword evidence="1" id="KW-0472">Membrane</keyword>
<proteinExistence type="predicted"/>
<reference evidence="2" key="2">
    <citation type="submission" date="2018-05" db="EMBL/GenBank/DDBJ databases">
        <title>OgluRS3 (Oryza glumaepatula Reference Sequence Version 3).</title>
        <authorList>
            <person name="Zhang J."/>
            <person name="Kudrna D."/>
            <person name="Lee S."/>
            <person name="Talag J."/>
            <person name="Welchert J."/>
            <person name="Wing R.A."/>
        </authorList>
    </citation>
    <scope>NUCLEOTIDE SEQUENCE [LARGE SCALE GENOMIC DNA]</scope>
</reference>
<dbReference type="Gramene" id="OGLUM11G09860.1">
    <property type="protein sequence ID" value="OGLUM11G09860.1"/>
    <property type="gene ID" value="OGLUM11G09860"/>
</dbReference>
<dbReference type="Proteomes" id="UP000026961">
    <property type="component" value="Chromosome 11"/>
</dbReference>
<feature type="transmembrane region" description="Helical" evidence="1">
    <location>
        <begin position="21"/>
        <end position="42"/>
    </location>
</feature>
<dbReference type="EnsemblPlants" id="OGLUM11G09860.1">
    <property type="protein sequence ID" value="OGLUM11G09860.1"/>
    <property type="gene ID" value="OGLUM11G09860"/>
</dbReference>
<reference evidence="2" key="1">
    <citation type="submission" date="2015-04" db="UniProtKB">
        <authorList>
            <consortium name="EnsemblPlants"/>
        </authorList>
    </citation>
    <scope>IDENTIFICATION</scope>
</reference>
<protein>
    <submittedName>
        <fullName evidence="2">Uncharacterized protein</fullName>
    </submittedName>
</protein>
<evidence type="ECO:0000313" key="3">
    <source>
        <dbReference type="Proteomes" id="UP000026961"/>
    </source>
</evidence>
<accession>A0A0E0BHZ8</accession>
<keyword evidence="3" id="KW-1185">Reference proteome</keyword>
<keyword evidence="1" id="KW-0812">Transmembrane</keyword>
<sequence>MLETGSVRRFLAAAGQRARGGAVAVAMDALLFEHLLLLQAVAGAILLQLQWAGAPSASRCGWVQWPLTLIPHLVLFSLALHGVASQRPAVPPCCACGGLTMAQSRT</sequence>
<dbReference type="AlphaFoldDB" id="A0A0E0BHZ8"/>
<evidence type="ECO:0000313" key="2">
    <source>
        <dbReference type="EnsemblPlants" id="OGLUM11G09860.1"/>
    </source>
</evidence>
<organism evidence="2">
    <name type="scientific">Oryza glumipatula</name>
    <dbReference type="NCBI Taxonomy" id="40148"/>
    <lineage>
        <taxon>Eukaryota</taxon>
        <taxon>Viridiplantae</taxon>
        <taxon>Streptophyta</taxon>
        <taxon>Embryophyta</taxon>
        <taxon>Tracheophyta</taxon>
        <taxon>Spermatophyta</taxon>
        <taxon>Magnoliopsida</taxon>
        <taxon>Liliopsida</taxon>
        <taxon>Poales</taxon>
        <taxon>Poaceae</taxon>
        <taxon>BOP clade</taxon>
        <taxon>Oryzoideae</taxon>
        <taxon>Oryzeae</taxon>
        <taxon>Oryzinae</taxon>
        <taxon>Oryza</taxon>
    </lineage>
</organism>
<evidence type="ECO:0000256" key="1">
    <source>
        <dbReference type="SAM" id="Phobius"/>
    </source>
</evidence>